<dbReference type="InterPro" id="IPR000277">
    <property type="entry name" value="Cys/Met-Metab_PyrdxlP-dep_enz"/>
</dbReference>
<dbReference type="InterPro" id="IPR015422">
    <property type="entry name" value="PyrdxlP-dep_Trfase_small"/>
</dbReference>
<dbReference type="Pfam" id="PF01053">
    <property type="entry name" value="Cys_Met_Meta_PP"/>
    <property type="match status" value="1"/>
</dbReference>
<dbReference type="SUPFAM" id="SSF53383">
    <property type="entry name" value="PLP-dependent transferases"/>
    <property type="match status" value="1"/>
</dbReference>
<dbReference type="Gene3D" id="3.40.640.10">
    <property type="entry name" value="Type I PLP-dependent aspartate aminotransferase-like (Major domain)"/>
    <property type="match status" value="1"/>
</dbReference>
<dbReference type="PROSITE" id="PS00868">
    <property type="entry name" value="CYS_MET_METAB_PP"/>
    <property type="match status" value="1"/>
</dbReference>
<name>A0ABW3WHM5_9RHOO</name>
<dbReference type="RefSeq" id="WP_277834890.1">
    <property type="nucleotide sequence ID" value="NZ_JARQZE010000018.1"/>
</dbReference>
<dbReference type="EMBL" id="JBHTMC010000033">
    <property type="protein sequence ID" value="MFD1265461.1"/>
    <property type="molecule type" value="Genomic_DNA"/>
</dbReference>
<gene>
    <name evidence="5" type="ORF">ACFQ4M_17955</name>
</gene>
<reference evidence="6" key="1">
    <citation type="journal article" date="2019" name="Int. J. Syst. Evol. Microbiol.">
        <title>The Global Catalogue of Microorganisms (GCM) 10K type strain sequencing project: providing services to taxonomists for standard genome sequencing and annotation.</title>
        <authorList>
            <consortium name="The Broad Institute Genomics Platform"/>
            <consortium name="The Broad Institute Genome Sequencing Center for Infectious Disease"/>
            <person name="Wu L."/>
            <person name="Ma J."/>
        </authorList>
    </citation>
    <scope>NUCLEOTIDE SEQUENCE [LARGE SCALE GENOMIC DNA]</scope>
    <source>
        <strain evidence="6">CCUG 48884</strain>
    </source>
</reference>
<proteinExistence type="inferred from homology"/>
<sequence length="393" mass="41593">MQHDDHRRPGANFAPATLAAQGLGASTMPHRDIVPPIHMASTFERAEDGSLPGGRIYARDASPAYDPAEALLCELEGGAAAALFASGMAAASAVLLALKPGARIVAPHDMYWSLRNWLIGFSANWQIDLDFYADIDELAGLLQAPADLVWAETPANPTWDIIDIARAARLAHAAGARLVVDSTVPTPVFTRPLALGADIVMHSATKYLNGHSDVVAGVLVTAAADDFWSRIKTARAAGGAVLGPFEAWLLNRGLRTLFPRVRTAAASALHIAQHFEHHPAVLEVRYPGLPSHPGHAIACRQMIGGFGAMLSLRVRGGAAAAHEVAARVRIFRRATSLGSVESLIEHRAMVEGPGTRCPDDLLRLSVGIEDTEDLVADLEQALACCPAGAQPST</sequence>
<protein>
    <submittedName>
        <fullName evidence="5">Trans-sulfuration enzyme family protein</fullName>
    </submittedName>
</protein>
<accession>A0ABW3WHM5</accession>
<evidence type="ECO:0000256" key="4">
    <source>
        <dbReference type="RuleBase" id="RU362118"/>
    </source>
</evidence>
<organism evidence="5 6">
    <name type="scientific">Thauera mechernichensis</name>
    <dbReference type="NCBI Taxonomy" id="82788"/>
    <lineage>
        <taxon>Bacteria</taxon>
        <taxon>Pseudomonadati</taxon>
        <taxon>Pseudomonadota</taxon>
        <taxon>Betaproteobacteria</taxon>
        <taxon>Rhodocyclales</taxon>
        <taxon>Zoogloeaceae</taxon>
        <taxon>Thauera</taxon>
    </lineage>
</organism>
<evidence type="ECO:0000256" key="3">
    <source>
        <dbReference type="ARBA" id="ARBA00022898"/>
    </source>
</evidence>
<dbReference type="InterPro" id="IPR015421">
    <property type="entry name" value="PyrdxlP-dep_Trfase_major"/>
</dbReference>
<dbReference type="PANTHER" id="PTHR11808:SF15">
    <property type="entry name" value="CYSTATHIONINE GAMMA-LYASE"/>
    <property type="match status" value="1"/>
</dbReference>
<evidence type="ECO:0000313" key="5">
    <source>
        <dbReference type="EMBL" id="MFD1265461.1"/>
    </source>
</evidence>
<comment type="caution">
    <text evidence="5">The sequence shown here is derived from an EMBL/GenBank/DDBJ whole genome shotgun (WGS) entry which is preliminary data.</text>
</comment>
<evidence type="ECO:0000256" key="1">
    <source>
        <dbReference type="ARBA" id="ARBA00001933"/>
    </source>
</evidence>
<dbReference type="Gene3D" id="3.90.1150.10">
    <property type="entry name" value="Aspartate Aminotransferase, domain 1"/>
    <property type="match status" value="1"/>
</dbReference>
<keyword evidence="3 4" id="KW-0663">Pyridoxal phosphate</keyword>
<comment type="similarity">
    <text evidence="2 4">Belongs to the trans-sulfuration enzymes family.</text>
</comment>
<dbReference type="PIRSF" id="PIRSF001434">
    <property type="entry name" value="CGS"/>
    <property type="match status" value="1"/>
</dbReference>
<dbReference type="InterPro" id="IPR054542">
    <property type="entry name" value="Cys_met_metab_PP"/>
</dbReference>
<evidence type="ECO:0000256" key="2">
    <source>
        <dbReference type="ARBA" id="ARBA00009077"/>
    </source>
</evidence>
<dbReference type="InterPro" id="IPR015424">
    <property type="entry name" value="PyrdxlP-dep_Trfase"/>
</dbReference>
<comment type="cofactor">
    <cofactor evidence="1 4">
        <name>pyridoxal 5'-phosphate</name>
        <dbReference type="ChEBI" id="CHEBI:597326"/>
    </cofactor>
</comment>
<keyword evidence="6" id="KW-1185">Reference proteome</keyword>
<evidence type="ECO:0000313" key="6">
    <source>
        <dbReference type="Proteomes" id="UP001597158"/>
    </source>
</evidence>
<dbReference type="PANTHER" id="PTHR11808">
    <property type="entry name" value="TRANS-SULFURATION ENZYME FAMILY MEMBER"/>
    <property type="match status" value="1"/>
</dbReference>
<dbReference type="Proteomes" id="UP001597158">
    <property type="component" value="Unassembled WGS sequence"/>
</dbReference>